<dbReference type="InterPro" id="IPR032675">
    <property type="entry name" value="LRR_dom_sf"/>
</dbReference>
<reference evidence="1" key="1">
    <citation type="submission" date="2021-11" db="EMBL/GenBank/DDBJ databases">
        <authorList>
            <person name="Herlambang A."/>
            <person name="Guo Y."/>
            <person name="Takashima Y."/>
            <person name="Nishizawa T."/>
        </authorList>
    </citation>
    <scope>NUCLEOTIDE SEQUENCE</scope>
    <source>
        <strain evidence="1">E1425</strain>
    </source>
</reference>
<gene>
    <name evidence="1" type="ORF">EMPS_01489</name>
</gene>
<protein>
    <recommendedName>
        <fullName evidence="3">F-box domain-containing protein</fullName>
    </recommendedName>
</protein>
<proteinExistence type="predicted"/>
<comment type="caution">
    <text evidence="1">The sequence shown here is derived from an EMBL/GenBank/DDBJ whole genome shotgun (WGS) entry which is preliminary data.</text>
</comment>
<organism evidence="1 2">
    <name type="scientific">Entomortierella parvispora</name>
    <dbReference type="NCBI Taxonomy" id="205924"/>
    <lineage>
        <taxon>Eukaryota</taxon>
        <taxon>Fungi</taxon>
        <taxon>Fungi incertae sedis</taxon>
        <taxon>Mucoromycota</taxon>
        <taxon>Mortierellomycotina</taxon>
        <taxon>Mortierellomycetes</taxon>
        <taxon>Mortierellales</taxon>
        <taxon>Mortierellaceae</taxon>
        <taxon>Entomortierella</taxon>
    </lineage>
</organism>
<sequence>MNLQNLPAQQVVLETQELVELLSLHLTPADLSNCVQANRRWNEIFIPILWHTIDDEKLLDETALEALEAERNEIMDEIRTRFQKYGHHIRVLRAQWDIVIEAASFSCTRLKSLHLKPSEYCKIDEPETWAAYPEAAEAAEVARALVDTNNAREKARRAAGSEAYGAARIAGAVTPEEAERLSSLFSNEESRTRTLSRFEHCFRFMGFLSNFSVGEPESKAAPVAREIKQLPRDLGILSADRTSVMGCFPRDYTTTRLELDWLLLQDCWRLIAANLGLQKLRIERVPVFREREASRKYVHGVLGELKDLKELYMPSHLMDSVDFWSINEFAPNVESLEVRSDCIKSIFNSDPHQQDLPRNTVRGLKTLTLDLEYQMELFPGVPFFLERLPDLQSFKLHCRHVGHRINITDTSLEHTLPSQQRQQAIGLKKLHFIGAASHLASLLPHLPNLREIEVEEMTQETVLALTKHCQKIEVVSQPYDPWFIEDVHAERIPCVGLNDLLIHLPTLKTLNTIEKYIHVDDLIRMPWACLGLEKFRCRIVGLERLTESQEEVYSRISAPGYSVDLTEEESAVLQQFHRCREQQGQVYDQLASLTKLKVLDLGYEWRYPWTYKSDPSYEVNGKKYLMYEEPIPDTMEFSLDSGLDRLSALKDLEMFGFEGNNHRIGEKELEWMVKRWPRLKLMYGLAEDILESIEYDQKKAALREYMQRLKPGVVHDSLFVNNI</sequence>
<evidence type="ECO:0000313" key="1">
    <source>
        <dbReference type="EMBL" id="GJJ69143.1"/>
    </source>
</evidence>
<reference evidence="1" key="2">
    <citation type="journal article" date="2022" name="Microbiol. Resour. Announc.">
        <title>Whole-Genome Sequence of Entomortierella parvispora E1425, a Mucoromycotan Fungus Associated with Burkholderiaceae-Related Endosymbiotic Bacteria.</title>
        <authorList>
            <person name="Herlambang A."/>
            <person name="Guo Y."/>
            <person name="Takashima Y."/>
            <person name="Narisawa K."/>
            <person name="Ohta H."/>
            <person name="Nishizawa T."/>
        </authorList>
    </citation>
    <scope>NUCLEOTIDE SEQUENCE</scope>
    <source>
        <strain evidence="1">E1425</strain>
    </source>
</reference>
<evidence type="ECO:0008006" key="3">
    <source>
        <dbReference type="Google" id="ProtNLM"/>
    </source>
</evidence>
<dbReference type="Gene3D" id="3.80.10.10">
    <property type="entry name" value="Ribonuclease Inhibitor"/>
    <property type="match status" value="1"/>
</dbReference>
<evidence type="ECO:0000313" key="2">
    <source>
        <dbReference type="Proteomes" id="UP000827284"/>
    </source>
</evidence>
<dbReference type="SUPFAM" id="SSF52047">
    <property type="entry name" value="RNI-like"/>
    <property type="match status" value="1"/>
</dbReference>
<dbReference type="EMBL" id="BQFW01000002">
    <property type="protein sequence ID" value="GJJ69143.1"/>
    <property type="molecule type" value="Genomic_DNA"/>
</dbReference>
<name>A0A9P3LSM5_9FUNG</name>
<dbReference type="OrthoDB" id="2382874at2759"/>
<dbReference type="AlphaFoldDB" id="A0A9P3LSM5"/>
<accession>A0A9P3LSM5</accession>
<keyword evidence="2" id="KW-1185">Reference proteome</keyword>
<dbReference type="Proteomes" id="UP000827284">
    <property type="component" value="Unassembled WGS sequence"/>
</dbReference>